<proteinExistence type="predicted"/>
<sequence length="1272" mass="132233">MLARLFVIIGGLVVLVLLAALAVPPFIDWTGYRAAFEREASIILGRKVTVRGDARARLLPFPSVTFTDVVVSGGADGQQAMAVDTFSMDAELAPFLRGEVLIFDMRLERPRAVIAVADDGTIDWAVRPSSPFDAGQIAIEKLTVTDGAVELRHGPGGRVHEVSGINASVSAKSLLGPWRVDGNLVFDGLPTEISATTGRAGDDRQMRLRLRARPQDYAATMESDGNARISNGALTYAGQFRLTEDAAQPAQLRGGDGEMVSLTPAKAVPGYRASGTFQLNHTRLSIEEFRFETGPVESPYSADGTASLDFGKEPRFRIEASGAQVQFDEAVSGETGTASNAQARLAGLEEALRRLPRPTIPGSVEVQLPAVVAGDTTIRDVRVSAEPADGGWTIHSLAATLPGRTTFESSGLLATGDAIGFRGRMLLAVAQPSGFAAWLASDVDDAVRRLPAAGFSANVDLTRSRQKFSDLELVLGGAKFAGTIEAAQPGDARSSMALALQGGALDIESLSAFASIFVSTGGDNRFAGQDLDLDLKAGPVEAWGLSAQKAETALRLRGDVLEVDRLALDDLAGASLSATGRLSGFPEKPAGKVDVSVVAVDLAPLVEALAGTHGDNSVIAGAVIAGLAQRVQNYPGLLEDARIDAVMSAAGENDGDRGIAVSAQGSAGGSVFSASLSMKTKAKDLLLSPLSVTLGIRNDDATALMALAGLPALPLGLTGPGVADISANGSLRNGMATTALVTGEDFRLSFDGTVSADDQGPAIKGGTSLEAADIEPWLMTAGVALPGMGTGTSLTLGAEADYGSGVLILKGLSGAINETAVSGDINAEMKGDKPSLTGEISLDELYLDPFVAMLTGDEALAPVSGEWPTAPFAATARAPAAIDMSVSAAALMAGHMATAYDASMSLKLDDDGLRVSDLNGRLLGGALSGMFEIRNSAGTGLLNAQMAVSDADLATIFPGAGLSGRTDLSATISTSGKSVDGMMTSLSGSGTASLKGLAISGLNPDALGAFLKAADAVGRDIDARRTAEFAGTIAKQGRFAAKDTDVAFTLANGILRAPPLRLESQTSGISADLSANLAAGTVHAQGSIAYAAGEDALVGSEPTLNFTVDGAFDAMTASFDSTPLAQYLTQRALEQEQQRVEAMQAALLEKQRLRREARYYADLQARRARAAEEERLRQEAERQKAEEEARAREEAERAAREARLRAEQEAREAEAERVRRDAEAERIRRETEGRAGRPQPSPGAPPANDNAPSSPQAEPFNLQNLLNSLEGG</sequence>
<feature type="compositionally biased region" description="Basic and acidic residues" evidence="1">
    <location>
        <begin position="1179"/>
        <end position="1235"/>
    </location>
</feature>
<accession>A0A7W9VW50</accession>
<organism evidence="3 4">
    <name type="scientific">Aquamicrobium lusatiense</name>
    <dbReference type="NCBI Taxonomy" id="89772"/>
    <lineage>
        <taxon>Bacteria</taxon>
        <taxon>Pseudomonadati</taxon>
        <taxon>Pseudomonadota</taxon>
        <taxon>Alphaproteobacteria</taxon>
        <taxon>Hyphomicrobiales</taxon>
        <taxon>Phyllobacteriaceae</taxon>
        <taxon>Aquamicrobium</taxon>
    </lineage>
</organism>
<dbReference type="PANTHER" id="PTHR30441">
    <property type="entry name" value="DUF748 DOMAIN-CONTAINING PROTEIN"/>
    <property type="match status" value="1"/>
</dbReference>
<comment type="caution">
    <text evidence="3">The sequence shown here is derived from an EMBL/GenBank/DDBJ whole genome shotgun (WGS) entry which is preliminary data.</text>
</comment>
<dbReference type="AlphaFoldDB" id="A0A7W9VW50"/>
<evidence type="ECO:0000313" key="4">
    <source>
        <dbReference type="Proteomes" id="UP000533306"/>
    </source>
</evidence>
<protein>
    <submittedName>
        <fullName evidence="3">Uncharacterized protein involved in outer membrane biogenesis</fullName>
    </submittedName>
</protein>
<reference evidence="3 4" key="1">
    <citation type="submission" date="2020-08" db="EMBL/GenBank/DDBJ databases">
        <title>Genomic Encyclopedia of Type Strains, Phase IV (KMG-IV): sequencing the most valuable type-strain genomes for metagenomic binning, comparative biology and taxonomic classification.</title>
        <authorList>
            <person name="Goeker M."/>
        </authorList>
    </citation>
    <scope>NUCLEOTIDE SEQUENCE [LARGE SCALE GENOMIC DNA]</scope>
    <source>
        <strain evidence="3 4">DSM 11099</strain>
    </source>
</reference>
<evidence type="ECO:0000256" key="1">
    <source>
        <dbReference type="SAM" id="MobiDB-lite"/>
    </source>
</evidence>
<dbReference type="Pfam" id="PF05170">
    <property type="entry name" value="AsmA"/>
    <property type="match status" value="1"/>
</dbReference>
<dbReference type="GO" id="GO:0090313">
    <property type="term" value="P:regulation of protein targeting to membrane"/>
    <property type="evidence" value="ECO:0007669"/>
    <property type="project" value="TreeGrafter"/>
</dbReference>
<dbReference type="Proteomes" id="UP000533306">
    <property type="component" value="Unassembled WGS sequence"/>
</dbReference>
<feature type="compositionally biased region" description="Polar residues" evidence="1">
    <location>
        <begin position="1261"/>
        <end position="1272"/>
    </location>
</feature>
<feature type="domain" description="AsmA" evidence="2">
    <location>
        <begin position="3"/>
        <end position="125"/>
    </location>
</feature>
<dbReference type="PIRSF" id="PIRSF034039">
    <property type="entry name" value="UCP034039"/>
    <property type="match status" value="1"/>
</dbReference>
<gene>
    <name evidence="3" type="ORF">HNR59_002711</name>
</gene>
<name>A0A7W9VW50_9HYPH</name>
<feature type="compositionally biased region" description="Low complexity" evidence="1">
    <location>
        <begin position="1246"/>
        <end position="1255"/>
    </location>
</feature>
<dbReference type="InterPro" id="IPR052894">
    <property type="entry name" value="AsmA-related"/>
</dbReference>
<dbReference type="PANTHER" id="PTHR30441:SF4">
    <property type="entry name" value="PROTEIN ASMA"/>
    <property type="match status" value="1"/>
</dbReference>
<dbReference type="GO" id="GO:0005886">
    <property type="term" value="C:plasma membrane"/>
    <property type="evidence" value="ECO:0007669"/>
    <property type="project" value="TreeGrafter"/>
</dbReference>
<keyword evidence="4" id="KW-1185">Reference proteome</keyword>
<evidence type="ECO:0000259" key="2">
    <source>
        <dbReference type="Pfam" id="PF05170"/>
    </source>
</evidence>
<dbReference type="InterPro" id="IPR017023">
    <property type="entry name" value="UCP034039"/>
</dbReference>
<evidence type="ECO:0000313" key="3">
    <source>
        <dbReference type="EMBL" id="MBB6013366.1"/>
    </source>
</evidence>
<feature type="region of interest" description="Disordered" evidence="1">
    <location>
        <begin position="1179"/>
        <end position="1272"/>
    </location>
</feature>
<dbReference type="EMBL" id="JACHEU010000001">
    <property type="protein sequence ID" value="MBB6013366.1"/>
    <property type="molecule type" value="Genomic_DNA"/>
</dbReference>
<dbReference type="RefSeq" id="WP_183831076.1">
    <property type="nucleotide sequence ID" value="NZ_JACHEU010000001.1"/>
</dbReference>
<dbReference type="InterPro" id="IPR007844">
    <property type="entry name" value="AsmA"/>
</dbReference>